<dbReference type="Proteomes" id="UP000113968">
    <property type="component" value="Segment"/>
</dbReference>
<organism evidence="2 3">
    <name type="scientific">Aotine betaherpesvirus 1</name>
    <dbReference type="NCBI Taxonomy" id="50290"/>
    <lineage>
        <taxon>Viruses</taxon>
        <taxon>Duplodnaviria</taxon>
        <taxon>Heunggongvirae</taxon>
        <taxon>Peploviricota</taxon>
        <taxon>Herviviricetes</taxon>
        <taxon>Herpesvirales</taxon>
        <taxon>Orthoherpesviridae</taxon>
        <taxon>Betaherpesvirinae</taxon>
        <taxon>Cytomegalovirus</taxon>
        <taxon>Cytomegalovirus aotinebeta1</taxon>
    </lineage>
</organism>
<sequence length="70" mass="7639">MGGHNDTFTGAVNECDWLVGVGIFMAGGFIAAFGIITKIMLARRKARAMVRSGSEEVVYERLSLEEDTEL</sequence>
<keyword evidence="3" id="KW-1185">Reference proteome</keyword>
<dbReference type="KEGG" id="vg:11464234"/>
<gene>
    <name evidence="2" type="primary">UL41A</name>
</gene>
<proteinExistence type="predicted"/>
<keyword evidence="1" id="KW-0472">Membrane</keyword>
<evidence type="ECO:0000313" key="2">
    <source>
        <dbReference type="EMBL" id="AEV80746.1"/>
    </source>
</evidence>
<dbReference type="RefSeq" id="YP_004940067.1">
    <property type="nucleotide sequence ID" value="NC_016447.1"/>
</dbReference>
<dbReference type="GeneID" id="11464234"/>
<feature type="transmembrane region" description="Helical" evidence="1">
    <location>
        <begin position="17"/>
        <end position="41"/>
    </location>
</feature>
<dbReference type="OrthoDB" id="38810at10239"/>
<evidence type="ECO:0000256" key="1">
    <source>
        <dbReference type="SAM" id="Phobius"/>
    </source>
</evidence>
<keyword evidence="1" id="KW-0812">Transmembrane</keyword>
<evidence type="ECO:0000313" key="3">
    <source>
        <dbReference type="Proteomes" id="UP000113968"/>
    </source>
</evidence>
<protein>
    <submittedName>
        <fullName evidence="2">Protein UL41A</fullName>
    </submittedName>
</protein>
<keyword evidence="1" id="KW-1133">Transmembrane helix</keyword>
<reference evidence="2" key="1">
    <citation type="submission" date="2011-12" db="EMBL/GenBank/DDBJ databases">
        <title>Comparative genomics of primate cytomegaloviruses.</title>
        <authorList>
            <person name="Davison A.J."/>
            <person name="Holton M."/>
            <person name="Dolan A."/>
            <person name="Dargan D.J."/>
            <person name="Gatherer D."/>
            <person name="Hayward G.S."/>
        </authorList>
    </citation>
    <scope>NUCLEOTIDE SEQUENCE [LARGE SCALE GENOMIC DNA]</scope>
    <source>
        <strain evidence="2">S34E</strain>
    </source>
</reference>
<dbReference type="EMBL" id="FJ483970">
    <property type="protein sequence ID" value="AEV80746.1"/>
    <property type="molecule type" value="Genomic_DNA"/>
</dbReference>
<name>G8XUB6_9BETA</name>
<accession>G8XUB6</accession>